<name>A0ABQ5IWH0_9ASTR</name>
<dbReference type="Pfam" id="PF07727">
    <property type="entry name" value="RVT_2"/>
    <property type="match status" value="1"/>
</dbReference>
<reference evidence="2" key="1">
    <citation type="journal article" date="2022" name="Int. J. Mol. Sci.">
        <title>Draft Genome of Tanacetum Coccineum: Genomic Comparison of Closely Related Tanacetum-Family Plants.</title>
        <authorList>
            <person name="Yamashiro T."/>
            <person name="Shiraishi A."/>
            <person name="Nakayama K."/>
            <person name="Satake H."/>
        </authorList>
    </citation>
    <scope>NUCLEOTIDE SEQUENCE</scope>
</reference>
<accession>A0ABQ5IWH0</accession>
<dbReference type="EMBL" id="BQNB010021177">
    <property type="protein sequence ID" value="GJU03673.1"/>
    <property type="molecule type" value="Genomic_DNA"/>
</dbReference>
<keyword evidence="3" id="KW-1185">Reference proteome</keyword>
<reference evidence="2" key="2">
    <citation type="submission" date="2022-01" db="EMBL/GenBank/DDBJ databases">
        <authorList>
            <person name="Yamashiro T."/>
            <person name="Shiraishi A."/>
            <person name="Satake H."/>
            <person name="Nakayama K."/>
        </authorList>
    </citation>
    <scope>NUCLEOTIDE SEQUENCE</scope>
</reference>
<feature type="domain" description="Reverse transcriptase Ty1/copia-type" evidence="1">
    <location>
        <begin position="152"/>
        <end position="188"/>
    </location>
</feature>
<comment type="caution">
    <text evidence="2">The sequence shown here is derived from an EMBL/GenBank/DDBJ whole genome shotgun (WGS) entry which is preliminary data.</text>
</comment>
<evidence type="ECO:0000313" key="3">
    <source>
        <dbReference type="Proteomes" id="UP001151760"/>
    </source>
</evidence>
<dbReference type="Proteomes" id="UP001151760">
    <property type="component" value="Unassembled WGS sequence"/>
</dbReference>
<gene>
    <name evidence="2" type="ORF">Tco_1114011</name>
</gene>
<proteinExistence type="predicted"/>
<organism evidence="2 3">
    <name type="scientific">Tanacetum coccineum</name>
    <dbReference type="NCBI Taxonomy" id="301880"/>
    <lineage>
        <taxon>Eukaryota</taxon>
        <taxon>Viridiplantae</taxon>
        <taxon>Streptophyta</taxon>
        <taxon>Embryophyta</taxon>
        <taxon>Tracheophyta</taxon>
        <taxon>Spermatophyta</taxon>
        <taxon>Magnoliopsida</taxon>
        <taxon>eudicotyledons</taxon>
        <taxon>Gunneridae</taxon>
        <taxon>Pentapetalae</taxon>
        <taxon>asterids</taxon>
        <taxon>campanulids</taxon>
        <taxon>Asterales</taxon>
        <taxon>Asteraceae</taxon>
        <taxon>Asteroideae</taxon>
        <taxon>Anthemideae</taxon>
        <taxon>Anthemidinae</taxon>
        <taxon>Tanacetum</taxon>
    </lineage>
</organism>
<evidence type="ECO:0000259" key="1">
    <source>
        <dbReference type="Pfam" id="PF07727"/>
    </source>
</evidence>
<evidence type="ECO:0000313" key="2">
    <source>
        <dbReference type="EMBL" id="GJU03673.1"/>
    </source>
</evidence>
<dbReference type="InterPro" id="IPR013103">
    <property type="entry name" value="RVT_2"/>
</dbReference>
<sequence length="299" mass="33908">MSETLAMTRRIRQSILSSCGADTMLCGFRLTNRWLSMKKDIASCGSKYLAYSEVEVEYQGSSGLLLQPELPEVLNSPCFLVKSWLVQDQTVLGKDYSNLLIADSLLKTIWFINAPCYDNEALASPNTNDEELSIPEQTATGKGTSNPLMAENPTHVYLLKKTLYGLKQAPRAWYNTLSRFLLDNKFSKGVVDPTYEFKILDVNDGANFVFLRITNTPMVDRSKLDEDPILVNQTQFRGMVSSLMYLTVSRPDLVFVVCMCARLSRYKEKYVGKCSVSWRQISELVIEEAEKHCYLNHRG</sequence>
<protein>
    <submittedName>
        <fullName evidence="2">Retrovirus-related pol polyprotein from transposon TNT 1-94</fullName>
    </submittedName>
</protein>